<proteinExistence type="predicted"/>
<sequence length="52" mass="5921">MKQATTLKIAVFALSREIITNEKGCFLSVCLENSLELFWIASIFMLAHIFLD</sequence>
<feature type="transmembrane region" description="Helical" evidence="1">
    <location>
        <begin position="25"/>
        <end position="51"/>
    </location>
</feature>
<keyword evidence="1" id="KW-0812">Transmembrane</keyword>
<keyword evidence="1" id="KW-1133">Transmembrane helix</keyword>
<protein>
    <submittedName>
        <fullName evidence="2">Uncharacterized protein</fullName>
    </submittedName>
</protein>
<keyword evidence="1" id="KW-0472">Membrane</keyword>
<evidence type="ECO:0000256" key="1">
    <source>
        <dbReference type="SAM" id="Phobius"/>
    </source>
</evidence>
<keyword evidence="3" id="KW-1185">Reference proteome</keyword>
<organism evidence="2 3">
    <name type="scientific">Paenibacillus woosongensis</name>
    <dbReference type="NCBI Taxonomy" id="307580"/>
    <lineage>
        <taxon>Bacteria</taxon>
        <taxon>Bacillati</taxon>
        <taxon>Bacillota</taxon>
        <taxon>Bacilli</taxon>
        <taxon>Bacillales</taxon>
        <taxon>Paenibacillaceae</taxon>
        <taxon>Paenibacillus</taxon>
    </lineage>
</organism>
<gene>
    <name evidence="2" type="ORF">J15TS10_02690</name>
</gene>
<dbReference type="Proteomes" id="UP000681290">
    <property type="component" value="Unassembled WGS sequence"/>
</dbReference>
<reference evidence="2 3" key="1">
    <citation type="submission" date="2021-03" db="EMBL/GenBank/DDBJ databases">
        <title>Antimicrobial resistance genes in bacteria isolated from Japanese honey, and their potential for conferring macrolide and lincosamide resistance in the American foulbrood pathogen Paenibacillus larvae.</title>
        <authorList>
            <person name="Okamoto M."/>
            <person name="Kumagai M."/>
            <person name="Kanamori H."/>
            <person name="Takamatsu D."/>
        </authorList>
    </citation>
    <scope>NUCLEOTIDE SEQUENCE [LARGE SCALE GENOMIC DNA]</scope>
    <source>
        <strain evidence="2 3">J15TS10</strain>
    </source>
</reference>
<comment type="caution">
    <text evidence="2">The sequence shown here is derived from an EMBL/GenBank/DDBJ whole genome shotgun (WGS) entry which is preliminary data.</text>
</comment>
<evidence type="ECO:0000313" key="2">
    <source>
        <dbReference type="EMBL" id="GIP56455.1"/>
    </source>
</evidence>
<name>A0ABQ4MM31_9BACL</name>
<accession>A0ABQ4MM31</accession>
<dbReference type="EMBL" id="BOSM01000001">
    <property type="protein sequence ID" value="GIP56455.1"/>
    <property type="molecule type" value="Genomic_DNA"/>
</dbReference>
<evidence type="ECO:0000313" key="3">
    <source>
        <dbReference type="Proteomes" id="UP000681290"/>
    </source>
</evidence>